<reference evidence="1 2" key="1">
    <citation type="submission" date="2013-07" db="EMBL/GenBank/DDBJ databases">
        <authorList>
            <consortium name="DOE Joint Genome Institute"/>
            <person name="Reeve W."/>
            <person name="Huntemann M."/>
            <person name="Han J."/>
            <person name="Chen A."/>
            <person name="Kyrpides N."/>
            <person name="Mavromatis K."/>
            <person name="Markowitz V."/>
            <person name="Palaniappan K."/>
            <person name="Ivanova N."/>
            <person name="Schaumberg A."/>
            <person name="Pati A."/>
            <person name="Liolios K."/>
            <person name="Nordberg H.P."/>
            <person name="Cantor M.N."/>
            <person name="Hua S.X."/>
            <person name="Woyke T."/>
        </authorList>
    </citation>
    <scope>NUCLEOTIDE SEQUENCE [LARGE SCALE GENOMIC DNA]</scope>
    <source>
        <strain evidence="1 2">DSM 43889</strain>
    </source>
</reference>
<comment type="caution">
    <text evidence="1">The sequence shown here is derived from an EMBL/GenBank/DDBJ whole genome shotgun (WGS) entry which is preliminary data.</text>
</comment>
<evidence type="ECO:0000313" key="1">
    <source>
        <dbReference type="EMBL" id="MCP2330179.1"/>
    </source>
</evidence>
<organism evidence="1 2">
    <name type="scientific">Actinoalloteichus caeruleus DSM 43889</name>
    <dbReference type="NCBI Taxonomy" id="1120930"/>
    <lineage>
        <taxon>Bacteria</taxon>
        <taxon>Bacillati</taxon>
        <taxon>Actinomycetota</taxon>
        <taxon>Actinomycetes</taxon>
        <taxon>Pseudonocardiales</taxon>
        <taxon>Pseudonocardiaceae</taxon>
        <taxon>Actinoalloteichus</taxon>
        <taxon>Actinoalloteichus cyanogriseus</taxon>
    </lineage>
</organism>
<dbReference type="PANTHER" id="PTHR40036">
    <property type="entry name" value="MACROCIN O-METHYLTRANSFERASE"/>
    <property type="match status" value="1"/>
</dbReference>
<dbReference type="InterPro" id="IPR029063">
    <property type="entry name" value="SAM-dependent_MTases_sf"/>
</dbReference>
<dbReference type="EMBL" id="AUBJ02000001">
    <property type="protein sequence ID" value="MCP2330179.1"/>
    <property type="molecule type" value="Genomic_DNA"/>
</dbReference>
<dbReference type="Pfam" id="PF05711">
    <property type="entry name" value="TylF"/>
    <property type="match status" value="1"/>
</dbReference>
<evidence type="ECO:0000313" key="2">
    <source>
        <dbReference type="Proteomes" id="UP000791080"/>
    </source>
</evidence>
<name>A0ABT1JD96_ACTCY</name>
<reference evidence="1 2" key="2">
    <citation type="submission" date="2022-06" db="EMBL/GenBank/DDBJ databases">
        <title>Genomic Encyclopedia of Type Strains, Phase I: the one thousand microbial genomes (KMG-I) project.</title>
        <authorList>
            <person name="Kyrpides N."/>
        </authorList>
    </citation>
    <scope>NUCLEOTIDE SEQUENCE [LARGE SCALE GENOMIC DNA]</scope>
    <source>
        <strain evidence="1 2">DSM 43889</strain>
    </source>
</reference>
<dbReference type="InterPro" id="IPR008884">
    <property type="entry name" value="TylF_MeTrfase"/>
</dbReference>
<dbReference type="RefSeq" id="WP_245588978.1">
    <property type="nucleotide sequence ID" value="NZ_AUBJ02000001.1"/>
</dbReference>
<dbReference type="Gene3D" id="3.40.50.150">
    <property type="entry name" value="Vaccinia Virus protein VP39"/>
    <property type="match status" value="1"/>
</dbReference>
<protein>
    <submittedName>
        <fullName evidence="1">O-methyltransferase</fullName>
    </submittedName>
</protein>
<proteinExistence type="predicted"/>
<accession>A0ABT1JD96</accession>
<keyword evidence="2" id="KW-1185">Reference proteome</keyword>
<dbReference type="PANTHER" id="PTHR40036:SF1">
    <property type="entry name" value="MACROCIN O-METHYLTRANSFERASE"/>
    <property type="match status" value="1"/>
</dbReference>
<gene>
    <name evidence="1" type="ORF">G443_000449</name>
</gene>
<dbReference type="SUPFAM" id="SSF53335">
    <property type="entry name" value="S-adenosyl-L-methionine-dependent methyltransferases"/>
    <property type="match status" value="1"/>
</dbReference>
<dbReference type="Proteomes" id="UP000791080">
    <property type="component" value="Unassembled WGS sequence"/>
</dbReference>
<sequence length="265" mass="29622">MIARQNTSHSSAPDTSETGAALYLDLLERVVTNLIYEDDGIPNRYLPDGRFDLDRRQNGIDWPSVAHTMVGLERVRNVRYCLERVLAEGVPGDFIETGVWRGGVCVFARGVLKAYGCTDRAVWVADSFQGIPDTGPDGHHLDRALALHEANHVLGVPLDVVRRNFQQYGLLDDQVRFLPGWFRDTLPTAPMERLAVLRLDGDLYESTTDALTNLYPKLSPGGFVIIDDFVIEACAQAVHDFRQRAGVEEPLVAIDDGGVYWRREN</sequence>